<keyword evidence="1" id="KW-0801">TPQ</keyword>
<dbReference type="Proteomes" id="UP001241758">
    <property type="component" value="Unassembled WGS sequence"/>
</dbReference>
<dbReference type="EC" id="1.4.3.-" evidence="1"/>
<dbReference type="SUPFAM" id="SSF49998">
    <property type="entry name" value="Amine oxidase catalytic domain"/>
    <property type="match status" value="1"/>
</dbReference>
<keyword evidence="1" id="KW-0479">Metal-binding</keyword>
<evidence type="ECO:0000256" key="1">
    <source>
        <dbReference type="RuleBase" id="RU000672"/>
    </source>
</evidence>
<comment type="cofactor">
    <cofactor evidence="1">
        <name>Cu cation</name>
        <dbReference type="ChEBI" id="CHEBI:23378"/>
    </cofactor>
    <text evidence="1">Contains 1 topaquinone per subunit.</text>
</comment>
<keyword evidence="1" id="KW-0560">Oxidoreductase</keyword>
<evidence type="ECO:0000259" key="3">
    <source>
        <dbReference type="Pfam" id="PF01179"/>
    </source>
</evidence>
<evidence type="ECO:0000313" key="5">
    <source>
        <dbReference type="Proteomes" id="UP001241758"/>
    </source>
</evidence>
<reference evidence="4 5" key="1">
    <citation type="submission" date="2023-05" db="EMBL/GenBank/DDBJ databases">
        <title>Actinoplanes sp. NEAU-A12 genome sequencing.</title>
        <authorList>
            <person name="Wang Z.-S."/>
        </authorList>
    </citation>
    <scope>NUCLEOTIDE SEQUENCE [LARGE SCALE GENOMIC DNA]</scope>
    <source>
        <strain evidence="4 5">NEAU-A12</strain>
    </source>
</reference>
<gene>
    <name evidence="4" type="ORF">QLQ12_11865</name>
</gene>
<accession>A0ABT6WHU6</accession>
<keyword evidence="2" id="KW-0732">Signal</keyword>
<proteinExistence type="inferred from homology"/>
<feature type="signal peptide" evidence="2">
    <location>
        <begin position="1"/>
        <end position="19"/>
    </location>
</feature>
<sequence>MTIKKMTGMAAAAAAVVLGATTAGPVQPVRAAAPPAGCSPESTVKETLPNGTTWQMCWRMDRESGLVLEQLAVSSTRYPEPVQVLDSITLAQLNVPYDNGATEYNDITQFGFGGGYLQTLGGEDCKDGSVRAGSDGSPDAAHREVLCVKAEASGLAYRLADGSNGQPLAKQGHDLVLSSVSKVGWYEYVSEYRLHDDGQISARLGATGDLSPFNNTDPDKGWPIGSGNTGYNSNHYHSAFWRVDTNIGGQGGEKVEQYDTKLNGQGSGSALLKTTRKAISKEASLTTANRRWWRVMSESSKNKDGHNRSLELDLGVNDVYEAHPETTPDVTFTENKACERFATDNLDPQCTGGKTILDYARNKETLTDPVMWVRVGFHHVPRDEDQSPMPVHWQGFDLIPRDFTENNRLTPPERDGVNG</sequence>
<name>A0ABT6WHU6_9ACTN</name>
<evidence type="ECO:0000313" key="4">
    <source>
        <dbReference type="EMBL" id="MDI6099289.1"/>
    </source>
</evidence>
<comment type="similarity">
    <text evidence="1">Belongs to the copper/topaquinone oxidase family.</text>
</comment>
<dbReference type="PANTHER" id="PTHR10638">
    <property type="entry name" value="COPPER AMINE OXIDASE"/>
    <property type="match status" value="1"/>
</dbReference>
<dbReference type="InterPro" id="IPR036460">
    <property type="entry name" value="Cu_amine_oxidase_C_sf"/>
</dbReference>
<comment type="PTM">
    <text evidence="1">Topaquinone (TPQ) is generated by copper-dependent autoxidation of a specific tyrosyl residue.</text>
</comment>
<dbReference type="EMBL" id="JASCTH010000006">
    <property type="protein sequence ID" value="MDI6099289.1"/>
    <property type="molecule type" value="Genomic_DNA"/>
</dbReference>
<dbReference type="Pfam" id="PF01179">
    <property type="entry name" value="Cu_amine_oxid"/>
    <property type="match status" value="1"/>
</dbReference>
<keyword evidence="5" id="KW-1185">Reference proteome</keyword>
<feature type="chain" id="PRO_5047256378" description="Amine oxidase" evidence="2">
    <location>
        <begin position="20"/>
        <end position="419"/>
    </location>
</feature>
<comment type="caution">
    <text evidence="4">The sequence shown here is derived from an EMBL/GenBank/DDBJ whole genome shotgun (WGS) entry which is preliminary data.</text>
</comment>
<dbReference type="RefSeq" id="WP_282759372.1">
    <property type="nucleotide sequence ID" value="NZ_JASCTH010000006.1"/>
</dbReference>
<dbReference type="Gene3D" id="2.70.98.20">
    <property type="entry name" value="Copper amine oxidase, catalytic domain"/>
    <property type="match status" value="1"/>
</dbReference>
<organism evidence="4 5">
    <name type="scientific">Actinoplanes sandaracinus</name>
    <dbReference type="NCBI Taxonomy" id="3045177"/>
    <lineage>
        <taxon>Bacteria</taxon>
        <taxon>Bacillati</taxon>
        <taxon>Actinomycetota</taxon>
        <taxon>Actinomycetes</taxon>
        <taxon>Micromonosporales</taxon>
        <taxon>Micromonosporaceae</taxon>
        <taxon>Actinoplanes</taxon>
    </lineage>
</organism>
<dbReference type="InterPro" id="IPR015798">
    <property type="entry name" value="Cu_amine_oxidase_C"/>
</dbReference>
<protein>
    <recommendedName>
        <fullName evidence="1">Amine oxidase</fullName>
        <ecNumber evidence="1">1.4.3.-</ecNumber>
    </recommendedName>
</protein>
<evidence type="ECO:0000256" key="2">
    <source>
        <dbReference type="SAM" id="SignalP"/>
    </source>
</evidence>
<feature type="domain" description="Copper amine oxidase catalytic" evidence="3">
    <location>
        <begin position="53"/>
        <end position="408"/>
    </location>
</feature>
<dbReference type="InterPro" id="IPR000269">
    <property type="entry name" value="Cu_amine_oxidase"/>
</dbReference>
<keyword evidence="1" id="KW-0186">Copper</keyword>